<proteinExistence type="inferred from homology"/>
<dbReference type="Gene3D" id="3.30.300.30">
    <property type="match status" value="2"/>
</dbReference>
<keyword evidence="4" id="KW-0597">Phosphoprotein</keyword>
<dbReference type="EMBL" id="JBHUMM010000001">
    <property type="protein sequence ID" value="MFD2670169.1"/>
    <property type="molecule type" value="Genomic_DNA"/>
</dbReference>
<dbReference type="InterPro" id="IPR020806">
    <property type="entry name" value="PKS_PP-bd"/>
</dbReference>
<keyword evidence="3" id="KW-0596">Phosphopantetheine</keyword>
<dbReference type="InterPro" id="IPR036736">
    <property type="entry name" value="ACP-like_sf"/>
</dbReference>
<dbReference type="SMART" id="SM00823">
    <property type="entry name" value="PKS_PP"/>
    <property type="match status" value="1"/>
</dbReference>
<evidence type="ECO:0000256" key="5">
    <source>
        <dbReference type="ARBA" id="ARBA00022737"/>
    </source>
</evidence>
<dbReference type="Gene3D" id="3.40.50.150">
    <property type="entry name" value="Vaccinia Virus protein VP39"/>
    <property type="match status" value="1"/>
</dbReference>
<dbReference type="Gene3D" id="3.30.559.10">
    <property type="entry name" value="Chloramphenicol acetyltransferase-like domain"/>
    <property type="match status" value="1"/>
</dbReference>
<comment type="cofactor">
    <cofactor evidence="1">
        <name>pantetheine 4'-phosphate</name>
        <dbReference type="ChEBI" id="CHEBI:47942"/>
    </cofactor>
</comment>
<organism evidence="10 11">
    <name type="scientific">Marinicrinis sediminis</name>
    <dbReference type="NCBI Taxonomy" id="1652465"/>
    <lineage>
        <taxon>Bacteria</taxon>
        <taxon>Bacillati</taxon>
        <taxon>Bacillota</taxon>
        <taxon>Bacilli</taxon>
        <taxon>Bacillales</taxon>
        <taxon>Paenibacillaceae</taxon>
    </lineage>
</organism>
<dbReference type="InterPro" id="IPR006162">
    <property type="entry name" value="Ppantetheine_attach_site"/>
</dbReference>
<dbReference type="NCBIfam" id="TIGR01733">
    <property type="entry name" value="AA-adenyl-dom"/>
    <property type="match status" value="2"/>
</dbReference>
<dbReference type="SUPFAM" id="SSF56801">
    <property type="entry name" value="Acetyl-CoA synthetase-like"/>
    <property type="match status" value="2"/>
</dbReference>
<dbReference type="NCBIfam" id="NF003417">
    <property type="entry name" value="PRK04813.1"/>
    <property type="match status" value="3"/>
</dbReference>
<evidence type="ECO:0000256" key="6">
    <source>
        <dbReference type="ARBA" id="ARBA00023194"/>
    </source>
</evidence>
<accession>A0ABW5R6Y1</accession>
<evidence type="ECO:0000256" key="4">
    <source>
        <dbReference type="ARBA" id="ARBA00022553"/>
    </source>
</evidence>
<dbReference type="CDD" id="cd05930">
    <property type="entry name" value="A_NRPS"/>
    <property type="match status" value="2"/>
</dbReference>
<dbReference type="Proteomes" id="UP001597497">
    <property type="component" value="Unassembled WGS sequence"/>
</dbReference>
<feature type="domain" description="Carrier" evidence="9">
    <location>
        <begin position="1084"/>
        <end position="1159"/>
    </location>
</feature>
<name>A0ABW5R6Y1_9BACL</name>
<dbReference type="InterPro" id="IPR025110">
    <property type="entry name" value="AMP-bd_C"/>
</dbReference>
<dbReference type="InterPro" id="IPR009081">
    <property type="entry name" value="PP-bd_ACP"/>
</dbReference>
<dbReference type="InterPro" id="IPR001242">
    <property type="entry name" value="Condensation_dom"/>
</dbReference>
<dbReference type="RefSeq" id="WP_379927507.1">
    <property type="nucleotide sequence ID" value="NZ_JBHUMM010000001.1"/>
</dbReference>
<comment type="caution">
    <text evidence="10">The sequence shown here is derived from an EMBL/GenBank/DDBJ whole genome shotgun (WGS) entry which is preliminary data.</text>
</comment>
<dbReference type="PROSITE" id="PS00012">
    <property type="entry name" value="PHOSPHOPANTETHEINE"/>
    <property type="match status" value="2"/>
</dbReference>
<feature type="region of interest" description="Disordered" evidence="8">
    <location>
        <begin position="1062"/>
        <end position="1081"/>
    </location>
</feature>
<evidence type="ECO:0000256" key="8">
    <source>
        <dbReference type="SAM" id="MobiDB-lite"/>
    </source>
</evidence>
<dbReference type="InterPro" id="IPR013216">
    <property type="entry name" value="Methyltransf_11"/>
</dbReference>
<protein>
    <submittedName>
        <fullName evidence="10">Amino acid adenylation domain-containing protein</fullName>
    </submittedName>
</protein>
<reference evidence="11" key="1">
    <citation type="journal article" date="2019" name="Int. J. Syst. Evol. Microbiol.">
        <title>The Global Catalogue of Microorganisms (GCM) 10K type strain sequencing project: providing services to taxonomists for standard genome sequencing and annotation.</title>
        <authorList>
            <consortium name="The Broad Institute Genomics Platform"/>
            <consortium name="The Broad Institute Genome Sequencing Center for Infectious Disease"/>
            <person name="Wu L."/>
            <person name="Ma J."/>
        </authorList>
    </citation>
    <scope>NUCLEOTIDE SEQUENCE [LARGE SCALE GENOMIC DNA]</scope>
    <source>
        <strain evidence="11">KCTC 33676</strain>
    </source>
</reference>
<dbReference type="InterPro" id="IPR023213">
    <property type="entry name" value="CAT-like_dom_sf"/>
</dbReference>
<evidence type="ECO:0000256" key="3">
    <source>
        <dbReference type="ARBA" id="ARBA00022450"/>
    </source>
</evidence>
<evidence type="ECO:0000313" key="10">
    <source>
        <dbReference type="EMBL" id="MFD2670169.1"/>
    </source>
</evidence>
<dbReference type="PROSITE" id="PS50075">
    <property type="entry name" value="CARRIER"/>
    <property type="match status" value="2"/>
</dbReference>
<dbReference type="PANTHER" id="PTHR45527">
    <property type="entry name" value="NONRIBOSOMAL PEPTIDE SYNTHETASE"/>
    <property type="match status" value="1"/>
</dbReference>
<dbReference type="InterPro" id="IPR010071">
    <property type="entry name" value="AA_adenyl_dom"/>
</dbReference>
<dbReference type="Pfam" id="PF00501">
    <property type="entry name" value="AMP-binding"/>
    <property type="match status" value="3"/>
</dbReference>
<keyword evidence="6" id="KW-0045">Antibiotic biosynthesis</keyword>
<keyword evidence="11" id="KW-1185">Reference proteome</keyword>
<evidence type="ECO:0000256" key="1">
    <source>
        <dbReference type="ARBA" id="ARBA00001957"/>
    </source>
</evidence>
<dbReference type="Gene3D" id="2.30.38.10">
    <property type="entry name" value="Luciferase, Domain 3"/>
    <property type="match status" value="2"/>
</dbReference>
<dbReference type="InterPro" id="IPR020845">
    <property type="entry name" value="AMP-binding_CS"/>
</dbReference>
<keyword evidence="7" id="KW-0511">Multifunctional enzyme</keyword>
<dbReference type="Gene3D" id="3.40.50.980">
    <property type="match status" value="6"/>
</dbReference>
<gene>
    <name evidence="10" type="ORF">ACFSUC_00945</name>
</gene>
<keyword evidence="5" id="KW-0677">Repeat</keyword>
<evidence type="ECO:0000256" key="7">
    <source>
        <dbReference type="ARBA" id="ARBA00023268"/>
    </source>
</evidence>
<dbReference type="Pfam" id="PF00550">
    <property type="entry name" value="PP-binding"/>
    <property type="match status" value="2"/>
</dbReference>
<sequence length="2629" mass="297710">MDRNVLTMEIVQESQSYWHSRITHEEKASLPAAYRRQSGFDRQELRVELPPTLASSLMRVCKGKDASLFVYAFAAYQLLLYKYTDQEQVTVSVPVLSVNESVSGSFSSVLPVSMKLSGSDSFKSWLGTVGRQLKEDWKHPFANWEEIAKSLGFGHVDELMGSTLFGMSSLHGEDRMKKLLDAESYDLSCDLLREEGGLTLVIQYNGKRFDLPTIRGYMDSYLLLLTQAAADLEQGKDTSLAGMNYIDQMALDAWLEEQNATVAPYDRQALMQDRFEKQALTQPEQIAIRYRGGEISYRELNERANRWAHLLQESGLQAGDHVGILLDRTPEMLVSVLAVLKAGGAYVPMEPTFPKNRIETIIQDVQVAWIMTKSCLESPFQSIYYTCDSLKGVCYMDVETELPGAETMDQTAVRQLWDHLAERASDRVSAGGFQSSYTGEPFTESEVDQYQSYVMKKISPYIHHQASVLEIGCGSGLITFPLAEQAAKVWAMDPSERTLQRNREQEVLIKETHSGQMGTIEWVQGFAHELPDLPPASLDLIVIASTVQFFPGMHYFQHLLDKLQTLLKPDGHIVLADLLDLQQKQDYASSLQAFARANPEQARIKQNLDEELYIHEQQLQDLCLQCGSLRVEASYVRGDAFSNELKYRFDVILKKSQELPSGQSPKLRLFTEWHAAAKSTRSPACPSVAEDTAYVIFTSGSTGKPKGVVVRHRPVTNLLEWAEKTFQFDQADCGLFMTSLCFDLSVFDIFGLLSYGGSLYLAQEDEIRNPEQLLRIIASEPVTFWNSAPAALQQLVPFIEEQQAHMQQAHQHTRLRLVFLSGDWIPLTLPAVMTSAFPNVQFVALGGATEATVWSNYYVVDQVQPEWVSIPYGKPIQNARYYILNSRMEPCPPGIPGELYIGGECLASGYTDPLLSAQRFVFDPFAQKTVSLSTDSSGSSDASMQRKAVQPVMYRTGDLARWRADGNIEFLGRIDHQVKIRGYRVELGEIQAQLMQHAAIQWALVTDREDASGHKVLCAYYIKETSRLDGQELRTYLSEQLPSYMVPAYYVELDKVPVTPNGKLDRKALPDPLADRSASSHYLAPRNEREQQLSVLWQEVLKLEEIGVQDDFFELGGHSLTATTLVSRINQAFGVRLTLRTFFQLATIEDVARWIEEQAEQVQVVQIPRAPEQDHYPLTSAQRRLYVLYELDRNSVGYHMPLMLRMVGKPDIGRLRLAFQQLMDRHAALRTSFNMIDGHPVQQVHSQVSFDIEQIAQTEEDPESVLRSFIRPFNFQQAPLMRVGIRIESEEEALLLLDMHHIISDGVSVQLLVRELLALYEGTALPEPGLQYTDVAVWQQQSEWQESMRGHEDYWLNRFAGELPVLQLPTDMTRPVMQQYEGAHLRRELNPELTNRLHQLAQETGTTMFMLLLAGYAVLLSKYTGQSDVVIGSPIAGRAYPGTDSVVGMFVNTLALRVNPEGDKSPQAFLSEVRQLALEAYEHQDYPFETLVDKLSLERDLSRNPLFDAMFTMHNVERASFDSEVLNVQPLDSSYAVAKVDLHFIAEETETGLHVTAEYAQSLFTVQTMERMMHHFERVLEHMVGRPQEALSTLQLLQDEEAQQVLHHFNDTVKSYPLHLRIHELFEAQVALTPEEPAITSQDQVWTYRELQQRMEQLSNWMLGHGLEAEQRVGLILTRSSELVAGMLAVLKAGGAYVPVDPAFPEERIAYMLEHSEAQMVLTDDPEAVPAQFAGRILNVNMNRDAEEEHAWLALSEAGRARMEAAAGRATALGETDSRADQLAYVIYTSGSTGQPKGVMIEHAAVVNFIHAMRDEIDFVPGQRIAALTTVSFDIFVLETLLALSSGLHVVLFSEAEQQDPELLRARLVQQQIEVLQATPSRLQFMLGEGYEDRLAVEANHPDEASSRGNRDLSGLQTILIGGEALPERLHAQLRETVPAQTALYNVYGPTETTVWSTVKKLGAEEKMTIGRPIGNTQIYIMDEHLQPQPVGVAGELCISGDGLARGYVGQPDLTAERFVIHPFQEGQRLYRTGDRARWLASGELEHMGRMDDQVKLRGYRIELGEIQSKLMQHKALKWVHVMARKDAAGELYLCAYYVREPDGAVVTNRELRNAASEVLPSYMVPSAFVEIASIPITVNGKVDRRALPEPDRTESRAYIAPQTPMEEKLADIWREVLGVARVGREDHFFELGGDSLKVVRTVSLATEQEMDLAYRDLVQHPTFASLSAYKGWDQMLSEEELEEQRLREARRYNLTFQPSEDLPYYFPCYLGALRQKLNYETNSTIPYSYLPIIEGTGLLGYAFPAGESDQRMKFVNYPYGELLGMKKIHEFFRMRAQMLTFETVEEEIAYCRDMLQAGKVPALFSTTYFLKYTQDYKSDPDKWLAYLDAMDEKRKDSGDHSETTGHIYLLVDEREKDMMVYDSNFNYFGGIDKEDFKLSMIGLPAISFVAGHPALHYTPSMTVLDIGWEDFQTFSNAELGLDLLRSYKQMYVESAHLKQKLGELDCEVSLGLGAILSFKDTISMFRHEPAHHATLVRHMEIMANDWKYKFHFLSDFFHHVAQEVPTLALDRLRTATDEAIERMTVMRDALQSAADTRLLLEKYGDQWIEQLQHSYDRLTEAFTELDID</sequence>
<comment type="similarity">
    <text evidence="2">Belongs to the ATP-dependent AMP-binding enzyme family.</text>
</comment>
<dbReference type="InterPro" id="IPR000873">
    <property type="entry name" value="AMP-dep_synth/lig_dom"/>
</dbReference>
<evidence type="ECO:0000259" key="9">
    <source>
        <dbReference type="PROSITE" id="PS50075"/>
    </source>
</evidence>
<evidence type="ECO:0000313" key="11">
    <source>
        <dbReference type="Proteomes" id="UP001597497"/>
    </source>
</evidence>
<dbReference type="Pfam" id="PF13193">
    <property type="entry name" value="AMP-binding_C"/>
    <property type="match status" value="2"/>
</dbReference>
<dbReference type="InterPro" id="IPR045851">
    <property type="entry name" value="AMP-bd_C_sf"/>
</dbReference>
<evidence type="ECO:0000256" key="2">
    <source>
        <dbReference type="ARBA" id="ARBA00006432"/>
    </source>
</evidence>
<dbReference type="PROSITE" id="PS00455">
    <property type="entry name" value="AMP_BINDING"/>
    <property type="match status" value="2"/>
</dbReference>
<dbReference type="CDD" id="cd02440">
    <property type="entry name" value="AdoMet_MTases"/>
    <property type="match status" value="1"/>
</dbReference>
<dbReference type="Gene3D" id="3.30.559.30">
    <property type="entry name" value="Nonribosomal peptide synthetase, condensation domain"/>
    <property type="match status" value="2"/>
</dbReference>
<dbReference type="InterPro" id="IPR029063">
    <property type="entry name" value="SAM-dependent_MTases_sf"/>
</dbReference>
<dbReference type="SUPFAM" id="SSF47336">
    <property type="entry name" value="ACP-like"/>
    <property type="match status" value="2"/>
</dbReference>
<feature type="domain" description="Carrier" evidence="9">
    <location>
        <begin position="2161"/>
        <end position="2235"/>
    </location>
</feature>
<dbReference type="Gene3D" id="1.10.1200.10">
    <property type="entry name" value="ACP-like"/>
    <property type="match status" value="2"/>
</dbReference>
<dbReference type="SUPFAM" id="SSF53335">
    <property type="entry name" value="S-adenosyl-L-methionine-dependent methyltransferases"/>
    <property type="match status" value="1"/>
</dbReference>
<dbReference type="PANTHER" id="PTHR45527:SF1">
    <property type="entry name" value="FATTY ACID SYNTHASE"/>
    <property type="match status" value="1"/>
</dbReference>
<dbReference type="SUPFAM" id="SSF52777">
    <property type="entry name" value="CoA-dependent acyltransferases"/>
    <property type="match status" value="3"/>
</dbReference>
<dbReference type="CDD" id="cd19531">
    <property type="entry name" value="LCL_NRPS-like"/>
    <property type="match status" value="1"/>
</dbReference>
<dbReference type="Pfam" id="PF08241">
    <property type="entry name" value="Methyltransf_11"/>
    <property type="match status" value="1"/>
</dbReference>
<dbReference type="Pfam" id="PF00668">
    <property type="entry name" value="Condensation"/>
    <property type="match status" value="2"/>
</dbReference>